<dbReference type="PANTHER" id="PTHR43765">
    <property type="entry name" value="2-DEHYDROPANTOATE 2-REDUCTASE-RELATED"/>
    <property type="match status" value="1"/>
</dbReference>
<evidence type="ECO:0000256" key="11">
    <source>
        <dbReference type="RuleBase" id="RU362068"/>
    </source>
</evidence>
<feature type="domain" description="Ketopantoate reductase C-terminal" evidence="13">
    <location>
        <begin position="192"/>
        <end position="314"/>
    </location>
</feature>
<keyword evidence="15" id="KW-1185">Reference proteome</keyword>
<dbReference type="GO" id="GO:0005737">
    <property type="term" value="C:cytoplasm"/>
    <property type="evidence" value="ECO:0007669"/>
    <property type="project" value="TreeGrafter"/>
</dbReference>
<evidence type="ECO:0000256" key="1">
    <source>
        <dbReference type="ARBA" id="ARBA00002919"/>
    </source>
</evidence>
<evidence type="ECO:0000256" key="8">
    <source>
        <dbReference type="ARBA" id="ARBA00023002"/>
    </source>
</evidence>
<evidence type="ECO:0000256" key="9">
    <source>
        <dbReference type="ARBA" id="ARBA00032024"/>
    </source>
</evidence>
<dbReference type="Proteomes" id="UP000683139">
    <property type="component" value="Unassembled WGS sequence"/>
</dbReference>
<evidence type="ECO:0000256" key="10">
    <source>
        <dbReference type="ARBA" id="ARBA00048793"/>
    </source>
</evidence>
<dbReference type="GO" id="GO:0050661">
    <property type="term" value="F:NADP binding"/>
    <property type="evidence" value="ECO:0007669"/>
    <property type="project" value="TreeGrafter"/>
</dbReference>
<dbReference type="InterPro" id="IPR013328">
    <property type="entry name" value="6PGD_dom2"/>
</dbReference>
<organism evidence="14 15">
    <name type="scientific">Paenibacillus montaniterrae</name>
    <dbReference type="NCBI Taxonomy" id="429341"/>
    <lineage>
        <taxon>Bacteria</taxon>
        <taxon>Bacillati</taxon>
        <taxon>Bacillota</taxon>
        <taxon>Bacilli</taxon>
        <taxon>Bacillales</taxon>
        <taxon>Paenibacillaceae</taxon>
        <taxon>Paenibacillus</taxon>
    </lineage>
</organism>
<dbReference type="Pfam" id="PF02558">
    <property type="entry name" value="ApbA"/>
    <property type="match status" value="1"/>
</dbReference>
<comment type="pathway">
    <text evidence="2 11">Cofactor biosynthesis; (R)-pantothenate biosynthesis; (R)-pantoate from 3-methyl-2-oxobutanoate: step 2/2.</text>
</comment>
<sequence>MKFDIVGTGSIGLLFAVKLLLANYDVQLWSRTEEQAKLLEEQGIVFQSLGDGSKSLLKPACKAIGSESAEHDELREAADSRYMVLAVKQHHLNEQLLHELDKLARSGRYEAVVAMQNGVGHIAKLGSRLQLPVLTAVTSEAAKRLDQAIIAHAGQGKTWIGDELGRDRDNKHQKNIEEALQKAGFTAFMSKNIKEQVYYKLIGNAVINPLTALFNVSNGELPQSTTRRRLMEKLFAETKQVLLIEEPTIAAYRFEHILQLCSATADNTSSMRADILRGAETEVAYINGAVSAIAARHKLQAPLNESLVHMIEALHPDQKE</sequence>
<protein>
    <recommendedName>
        <fullName evidence="5 11">2-dehydropantoate 2-reductase</fullName>
        <ecNumber evidence="4 11">1.1.1.169</ecNumber>
    </recommendedName>
    <alternativeName>
        <fullName evidence="9 11">Ketopantoate reductase</fullName>
    </alternativeName>
</protein>
<name>A0A919YMR6_9BACL</name>
<evidence type="ECO:0000259" key="13">
    <source>
        <dbReference type="Pfam" id="PF08546"/>
    </source>
</evidence>
<dbReference type="SUPFAM" id="SSF51735">
    <property type="entry name" value="NAD(P)-binding Rossmann-fold domains"/>
    <property type="match status" value="1"/>
</dbReference>
<keyword evidence="7 11" id="KW-0521">NADP</keyword>
<proteinExistence type="inferred from homology"/>
<evidence type="ECO:0000256" key="7">
    <source>
        <dbReference type="ARBA" id="ARBA00022857"/>
    </source>
</evidence>
<gene>
    <name evidence="14" type="ORF">J40TS1_23800</name>
</gene>
<evidence type="ECO:0000256" key="5">
    <source>
        <dbReference type="ARBA" id="ARBA00019465"/>
    </source>
</evidence>
<evidence type="ECO:0000313" key="15">
    <source>
        <dbReference type="Proteomes" id="UP000683139"/>
    </source>
</evidence>
<comment type="catalytic activity">
    <reaction evidence="10 11">
        <text>(R)-pantoate + NADP(+) = 2-dehydropantoate + NADPH + H(+)</text>
        <dbReference type="Rhea" id="RHEA:16233"/>
        <dbReference type="ChEBI" id="CHEBI:11561"/>
        <dbReference type="ChEBI" id="CHEBI:15378"/>
        <dbReference type="ChEBI" id="CHEBI:15980"/>
        <dbReference type="ChEBI" id="CHEBI:57783"/>
        <dbReference type="ChEBI" id="CHEBI:58349"/>
        <dbReference type="EC" id="1.1.1.169"/>
    </reaction>
</comment>
<evidence type="ECO:0000256" key="2">
    <source>
        <dbReference type="ARBA" id="ARBA00004994"/>
    </source>
</evidence>
<dbReference type="GO" id="GO:0008677">
    <property type="term" value="F:2-dehydropantoate 2-reductase activity"/>
    <property type="evidence" value="ECO:0007669"/>
    <property type="project" value="UniProtKB-EC"/>
</dbReference>
<dbReference type="InterPro" id="IPR013332">
    <property type="entry name" value="KPR_N"/>
</dbReference>
<dbReference type="EC" id="1.1.1.169" evidence="4 11"/>
<keyword evidence="6 11" id="KW-0566">Pantothenate biosynthesis</keyword>
<dbReference type="InterPro" id="IPR036291">
    <property type="entry name" value="NAD(P)-bd_dom_sf"/>
</dbReference>
<dbReference type="Pfam" id="PF08546">
    <property type="entry name" value="ApbA_C"/>
    <property type="match status" value="1"/>
</dbReference>
<keyword evidence="8 11" id="KW-0560">Oxidoreductase</keyword>
<dbReference type="PANTHER" id="PTHR43765:SF2">
    <property type="entry name" value="2-DEHYDROPANTOATE 2-REDUCTASE"/>
    <property type="match status" value="1"/>
</dbReference>
<dbReference type="RefSeq" id="WP_213515300.1">
    <property type="nucleotide sequence ID" value="NZ_BOSE01000004.1"/>
</dbReference>
<evidence type="ECO:0000313" key="14">
    <source>
        <dbReference type="EMBL" id="GIP16738.1"/>
    </source>
</evidence>
<dbReference type="InterPro" id="IPR008927">
    <property type="entry name" value="6-PGluconate_DH-like_C_sf"/>
</dbReference>
<dbReference type="EMBL" id="BOSE01000004">
    <property type="protein sequence ID" value="GIP16738.1"/>
    <property type="molecule type" value="Genomic_DNA"/>
</dbReference>
<dbReference type="InterPro" id="IPR050838">
    <property type="entry name" value="Ketopantoate_reductase"/>
</dbReference>
<comment type="caution">
    <text evidence="14">The sequence shown here is derived from an EMBL/GenBank/DDBJ whole genome shotgun (WGS) entry which is preliminary data.</text>
</comment>
<dbReference type="InterPro" id="IPR003710">
    <property type="entry name" value="ApbA"/>
</dbReference>
<dbReference type="Gene3D" id="3.40.50.720">
    <property type="entry name" value="NAD(P)-binding Rossmann-like Domain"/>
    <property type="match status" value="1"/>
</dbReference>
<dbReference type="InterPro" id="IPR013752">
    <property type="entry name" value="KPA_reductase"/>
</dbReference>
<comment type="function">
    <text evidence="1 11">Catalyzes the NADPH-dependent reduction of ketopantoate into pantoic acid.</text>
</comment>
<comment type="similarity">
    <text evidence="3 11">Belongs to the ketopantoate reductase family.</text>
</comment>
<dbReference type="AlphaFoldDB" id="A0A919YMR6"/>
<dbReference type="GO" id="GO:0015940">
    <property type="term" value="P:pantothenate biosynthetic process"/>
    <property type="evidence" value="ECO:0007669"/>
    <property type="project" value="UniProtKB-KW"/>
</dbReference>
<accession>A0A919YMR6</accession>
<feature type="domain" description="Ketopantoate reductase N-terminal" evidence="12">
    <location>
        <begin position="5"/>
        <end position="162"/>
    </location>
</feature>
<evidence type="ECO:0000259" key="12">
    <source>
        <dbReference type="Pfam" id="PF02558"/>
    </source>
</evidence>
<reference evidence="14" key="1">
    <citation type="submission" date="2021-03" db="EMBL/GenBank/DDBJ databases">
        <title>Antimicrobial resistance genes in bacteria isolated from Japanese honey, and their potential for conferring macrolide and lincosamide resistance in the American foulbrood pathogen Paenibacillus larvae.</title>
        <authorList>
            <person name="Okamoto M."/>
            <person name="Kumagai M."/>
            <person name="Kanamori H."/>
            <person name="Takamatsu D."/>
        </authorList>
    </citation>
    <scope>NUCLEOTIDE SEQUENCE</scope>
    <source>
        <strain evidence="14">J40TS1</strain>
    </source>
</reference>
<evidence type="ECO:0000256" key="4">
    <source>
        <dbReference type="ARBA" id="ARBA00013014"/>
    </source>
</evidence>
<evidence type="ECO:0000256" key="3">
    <source>
        <dbReference type="ARBA" id="ARBA00007870"/>
    </source>
</evidence>
<dbReference type="NCBIfam" id="TIGR00745">
    <property type="entry name" value="apbA_panE"/>
    <property type="match status" value="1"/>
</dbReference>
<dbReference type="SUPFAM" id="SSF48179">
    <property type="entry name" value="6-phosphogluconate dehydrogenase C-terminal domain-like"/>
    <property type="match status" value="1"/>
</dbReference>
<evidence type="ECO:0000256" key="6">
    <source>
        <dbReference type="ARBA" id="ARBA00022655"/>
    </source>
</evidence>
<dbReference type="Gene3D" id="1.10.1040.10">
    <property type="entry name" value="N-(1-d-carboxylethyl)-l-norvaline Dehydrogenase, domain 2"/>
    <property type="match status" value="1"/>
</dbReference>